<evidence type="ECO:0000256" key="8">
    <source>
        <dbReference type="ARBA" id="ARBA00023125"/>
    </source>
</evidence>
<dbReference type="InterPro" id="IPR003395">
    <property type="entry name" value="RecF/RecN/SMC_N"/>
</dbReference>
<evidence type="ECO:0000256" key="5">
    <source>
        <dbReference type="ARBA" id="ARBA00022705"/>
    </source>
</evidence>
<evidence type="ECO:0000259" key="11">
    <source>
        <dbReference type="SMART" id="SM00382"/>
    </source>
</evidence>
<sequence>MALDHITLASFRNHAATRLDGARQLNLLVGENGAGKTNVLEALSLFAPGRGLRRASLTEVAGQSGQGGFGASALLDTGDGGEPVKLGTGMSPERSGRRIVQVNGAETSAISLGEWLAMGWLTPAMDRLFADTATARRRFVDRMAVAIEPGHARHASRYEAALRERNRLLSDEMEPDPAWLDSLEAQMASHGSALAQGRARLLGSLTTRLEELPDAPFARPALAYLPSGSIEEEVMLSQWRSERGRDRAAQRTLSGPHRDELGVTMAGKDMPASECSTGEQKAMLVAITLAHAELAARGRPGVLLLDEVAAHLDPIRREALFDRLRDSGTQVWLTGTEPAPFEAILGEAAVWRVADGVAEPV</sequence>
<dbReference type="RefSeq" id="WP_341672108.1">
    <property type="nucleotide sequence ID" value="NZ_JBBYHV010000001.1"/>
</dbReference>
<dbReference type="InterPro" id="IPR027417">
    <property type="entry name" value="P-loop_NTPase"/>
</dbReference>
<keyword evidence="9 10" id="KW-0234">DNA repair</keyword>
<keyword evidence="6 9" id="KW-0547">Nucleotide-binding</keyword>
<evidence type="ECO:0000256" key="2">
    <source>
        <dbReference type="ARBA" id="ARBA00008016"/>
    </source>
</evidence>
<gene>
    <name evidence="9 12" type="primary">recF</name>
    <name evidence="12" type="ORF">AAEO60_02695</name>
</gene>
<dbReference type="NCBIfam" id="TIGR00611">
    <property type="entry name" value="recf"/>
    <property type="match status" value="1"/>
</dbReference>
<name>A0ABU9IB01_9SPHN</name>
<dbReference type="InterPro" id="IPR003593">
    <property type="entry name" value="AAA+_ATPase"/>
</dbReference>
<dbReference type="PANTHER" id="PTHR32182">
    <property type="entry name" value="DNA REPLICATION AND REPAIR PROTEIN RECF"/>
    <property type="match status" value="1"/>
</dbReference>
<dbReference type="PANTHER" id="PTHR32182:SF0">
    <property type="entry name" value="DNA REPLICATION AND REPAIR PROTEIN RECF"/>
    <property type="match status" value="1"/>
</dbReference>
<keyword evidence="13" id="KW-1185">Reference proteome</keyword>
<comment type="caution">
    <text evidence="12">The sequence shown here is derived from an EMBL/GenBank/DDBJ whole genome shotgun (WGS) entry which is preliminary data.</text>
</comment>
<dbReference type="InterPro" id="IPR001238">
    <property type="entry name" value="DNA-binding_RecF"/>
</dbReference>
<dbReference type="Pfam" id="PF02463">
    <property type="entry name" value="SMC_N"/>
    <property type="match status" value="1"/>
</dbReference>
<keyword evidence="8 9" id="KW-0238">DNA-binding</keyword>
<evidence type="ECO:0000256" key="6">
    <source>
        <dbReference type="ARBA" id="ARBA00022741"/>
    </source>
</evidence>
<evidence type="ECO:0000256" key="10">
    <source>
        <dbReference type="RuleBase" id="RU000578"/>
    </source>
</evidence>
<evidence type="ECO:0000313" key="13">
    <source>
        <dbReference type="Proteomes" id="UP001497045"/>
    </source>
</evidence>
<comment type="subcellular location">
    <subcellularLocation>
        <location evidence="1 9 10">Cytoplasm</location>
    </subcellularLocation>
</comment>
<evidence type="ECO:0000256" key="4">
    <source>
        <dbReference type="ARBA" id="ARBA00022490"/>
    </source>
</evidence>
<comment type="similarity">
    <text evidence="2 9 10">Belongs to the RecF family.</text>
</comment>
<dbReference type="PROSITE" id="PS00617">
    <property type="entry name" value="RECF_1"/>
    <property type="match status" value="1"/>
</dbReference>
<dbReference type="SUPFAM" id="SSF52540">
    <property type="entry name" value="P-loop containing nucleoside triphosphate hydrolases"/>
    <property type="match status" value="1"/>
</dbReference>
<comment type="function">
    <text evidence="9 10">The RecF protein is involved in DNA metabolism; it is required for DNA replication and normal SOS inducibility. RecF binds preferentially to single-stranded, linear DNA. It also seems to bind ATP.</text>
</comment>
<feature type="binding site" evidence="9">
    <location>
        <begin position="30"/>
        <end position="37"/>
    </location>
    <ligand>
        <name>ATP</name>
        <dbReference type="ChEBI" id="CHEBI:30616"/>
    </ligand>
</feature>
<dbReference type="PROSITE" id="PS00618">
    <property type="entry name" value="RECF_2"/>
    <property type="match status" value="1"/>
</dbReference>
<dbReference type="EMBL" id="JBBYHV010000001">
    <property type="protein sequence ID" value="MEL1249573.1"/>
    <property type="molecule type" value="Genomic_DNA"/>
</dbReference>
<feature type="domain" description="AAA+ ATPase" evidence="11">
    <location>
        <begin position="22"/>
        <end position="355"/>
    </location>
</feature>
<reference evidence="12 13" key="1">
    <citation type="submission" date="2024-04" db="EMBL/GenBank/DDBJ databases">
        <title>Aurantiacibacter sp. DGU6 16S ribosomal RNA gene Genome sequencing and assembly.</title>
        <authorList>
            <person name="Park S."/>
        </authorList>
    </citation>
    <scope>NUCLEOTIDE SEQUENCE [LARGE SCALE GENOMIC DNA]</scope>
    <source>
        <strain evidence="12 13">DGU6</strain>
    </source>
</reference>
<keyword evidence="9 10" id="KW-0227">DNA damage</keyword>
<protein>
    <recommendedName>
        <fullName evidence="3 9">DNA replication and repair protein RecF</fullName>
    </recommendedName>
</protein>
<keyword evidence="5 9" id="KW-0235">DNA replication</keyword>
<dbReference type="InterPro" id="IPR018078">
    <property type="entry name" value="DNA-binding_RecF_CS"/>
</dbReference>
<dbReference type="Proteomes" id="UP001497045">
    <property type="component" value="Unassembled WGS sequence"/>
</dbReference>
<evidence type="ECO:0000256" key="3">
    <source>
        <dbReference type="ARBA" id="ARBA00020170"/>
    </source>
</evidence>
<proteinExistence type="inferred from homology"/>
<dbReference type="HAMAP" id="MF_00365">
    <property type="entry name" value="RecF"/>
    <property type="match status" value="1"/>
</dbReference>
<dbReference type="Gene3D" id="3.40.50.300">
    <property type="entry name" value="P-loop containing nucleotide triphosphate hydrolases"/>
    <property type="match status" value="1"/>
</dbReference>
<keyword evidence="9 10" id="KW-0742">SOS response</keyword>
<organism evidence="12 13">
    <name type="scientific">Aurantiacibacter gilvus</name>
    <dbReference type="NCBI Taxonomy" id="3139141"/>
    <lineage>
        <taxon>Bacteria</taxon>
        <taxon>Pseudomonadati</taxon>
        <taxon>Pseudomonadota</taxon>
        <taxon>Alphaproteobacteria</taxon>
        <taxon>Sphingomonadales</taxon>
        <taxon>Erythrobacteraceae</taxon>
        <taxon>Aurantiacibacter</taxon>
    </lineage>
</organism>
<evidence type="ECO:0000313" key="12">
    <source>
        <dbReference type="EMBL" id="MEL1249573.1"/>
    </source>
</evidence>
<keyword evidence="4 9" id="KW-0963">Cytoplasm</keyword>
<accession>A0ABU9IB01</accession>
<dbReference type="SMART" id="SM00382">
    <property type="entry name" value="AAA"/>
    <property type="match status" value="1"/>
</dbReference>
<dbReference type="Gene3D" id="1.20.1050.90">
    <property type="entry name" value="RecF/RecN/SMC, N-terminal domain"/>
    <property type="match status" value="1"/>
</dbReference>
<dbReference type="InterPro" id="IPR042174">
    <property type="entry name" value="RecF_2"/>
</dbReference>
<evidence type="ECO:0000256" key="9">
    <source>
        <dbReference type="HAMAP-Rule" id="MF_00365"/>
    </source>
</evidence>
<evidence type="ECO:0000256" key="1">
    <source>
        <dbReference type="ARBA" id="ARBA00004496"/>
    </source>
</evidence>
<evidence type="ECO:0000256" key="7">
    <source>
        <dbReference type="ARBA" id="ARBA00022840"/>
    </source>
</evidence>
<keyword evidence="7 9" id="KW-0067">ATP-binding</keyword>